<proteinExistence type="predicted"/>
<organism evidence="2 3">
    <name type="scientific">Armillaria gallica</name>
    <name type="common">Bulbous honey fungus</name>
    <name type="synonym">Armillaria bulbosa</name>
    <dbReference type="NCBI Taxonomy" id="47427"/>
    <lineage>
        <taxon>Eukaryota</taxon>
        <taxon>Fungi</taxon>
        <taxon>Dikarya</taxon>
        <taxon>Basidiomycota</taxon>
        <taxon>Agaricomycotina</taxon>
        <taxon>Agaricomycetes</taxon>
        <taxon>Agaricomycetidae</taxon>
        <taxon>Agaricales</taxon>
        <taxon>Marasmiineae</taxon>
        <taxon>Physalacriaceae</taxon>
        <taxon>Armillaria</taxon>
    </lineage>
</organism>
<evidence type="ECO:0000313" key="3">
    <source>
        <dbReference type="Proteomes" id="UP000217790"/>
    </source>
</evidence>
<feature type="compositionally biased region" description="Polar residues" evidence="1">
    <location>
        <begin position="1"/>
        <end position="10"/>
    </location>
</feature>
<dbReference type="InterPro" id="IPR029058">
    <property type="entry name" value="AB_hydrolase_fold"/>
</dbReference>
<dbReference type="AlphaFoldDB" id="A0A2H3D708"/>
<dbReference type="EMBL" id="KZ293663">
    <property type="protein sequence ID" value="PBK91025.1"/>
    <property type="molecule type" value="Genomic_DNA"/>
</dbReference>
<gene>
    <name evidence="2" type="ORF">ARMGADRAFT_1110995</name>
</gene>
<sequence>MPAHTSSTISIPAPNPHPGEPNTIQGILEQLEPERSTQGRKLALALHGLCGDKDYLFLKQLTSALPMDTFRFEFRYASEVSLLLGSFESPGIWRQNKMEEDVLDLHIVTDYLKTHFGYQIDLMIGHSRGAILAVRWLCTSEDGKKVSGFVSVSAMYRMKDIFCIFVPFTSPSRAATNLITVSQSSKVVQKITADKGFHLLNRRAFTHTFEEKIYQEDFVDYAAFDNSFVDYLFPQATDVLIVHGLKDKGAPVYNAVLYAKALSK</sequence>
<keyword evidence="3" id="KW-1185">Reference proteome</keyword>
<accession>A0A2H3D708</accession>
<protein>
    <recommendedName>
        <fullName evidence="4">DUF676 domain-containing protein</fullName>
    </recommendedName>
</protein>
<evidence type="ECO:0000256" key="1">
    <source>
        <dbReference type="SAM" id="MobiDB-lite"/>
    </source>
</evidence>
<dbReference type="SUPFAM" id="SSF53474">
    <property type="entry name" value="alpha/beta-Hydrolases"/>
    <property type="match status" value="1"/>
</dbReference>
<evidence type="ECO:0000313" key="2">
    <source>
        <dbReference type="EMBL" id="PBK91025.1"/>
    </source>
</evidence>
<reference evidence="3" key="1">
    <citation type="journal article" date="2017" name="Nat. Ecol. Evol.">
        <title>Genome expansion and lineage-specific genetic innovations in the forest pathogenic fungi Armillaria.</title>
        <authorList>
            <person name="Sipos G."/>
            <person name="Prasanna A.N."/>
            <person name="Walter M.C."/>
            <person name="O'Connor E."/>
            <person name="Balint B."/>
            <person name="Krizsan K."/>
            <person name="Kiss B."/>
            <person name="Hess J."/>
            <person name="Varga T."/>
            <person name="Slot J."/>
            <person name="Riley R."/>
            <person name="Boka B."/>
            <person name="Rigling D."/>
            <person name="Barry K."/>
            <person name="Lee J."/>
            <person name="Mihaltcheva S."/>
            <person name="LaButti K."/>
            <person name="Lipzen A."/>
            <person name="Waldron R."/>
            <person name="Moloney N.M."/>
            <person name="Sperisen C."/>
            <person name="Kredics L."/>
            <person name="Vagvoelgyi C."/>
            <person name="Patrignani A."/>
            <person name="Fitzpatrick D."/>
            <person name="Nagy I."/>
            <person name="Doyle S."/>
            <person name="Anderson J.B."/>
            <person name="Grigoriev I.V."/>
            <person name="Gueldener U."/>
            <person name="Muensterkoetter M."/>
            <person name="Nagy L.G."/>
        </authorList>
    </citation>
    <scope>NUCLEOTIDE SEQUENCE [LARGE SCALE GENOMIC DNA]</scope>
    <source>
        <strain evidence="3">Ar21-2</strain>
    </source>
</reference>
<evidence type="ECO:0008006" key="4">
    <source>
        <dbReference type="Google" id="ProtNLM"/>
    </source>
</evidence>
<name>A0A2H3D708_ARMGA</name>
<dbReference type="Gene3D" id="3.40.50.1820">
    <property type="entry name" value="alpha/beta hydrolase"/>
    <property type="match status" value="1"/>
</dbReference>
<dbReference type="OrthoDB" id="9988524at2759"/>
<dbReference type="InParanoid" id="A0A2H3D708"/>
<feature type="region of interest" description="Disordered" evidence="1">
    <location>
        <begin position="1"/>
        <end position="20"/>
    </location>
</feature>
<dbReference type="Proteomes" id="UP000217790">
    <property type="component" value="Unassembled WGS sequence"/>
</dbReference>
<dbReference type="STRING" id="47427.A0A2H3D708"/>